<sequence>MDAATVLLILLLIIVVVVGAGVTTAGVLLYRGGRGVARRVAPVSRARRGALVYRTRSSDPQRRGLAVTRLQLQDSLAATNRSLSVAVDSRQQVGNLGYIVQTLNHAGSVLDRQLAVAEKDPDPAIQRLYAQTLGTQSGQVLHTCAGVRQALARTSQPMTAVDISTLTRRLDVEAKVLDNWAATYTRLGNP</sequence>
<dbReference type="RefSeq" id="WP_196397098.1">
    <property type="nucleotide sequence ID" value="NZ_JADNYM010000014.1"/>
</dbReference>
<organism evidence="2 3">
    <name type="scientific">Arthrobacter terrae</name>
    <dbReference type="NCBI Taxonomy" id="2935737"/>
    <lineage>
        <taxon>Bacteria</taxon>
        <taxon>Bacillati</taxon>
        <taxon>Actinomycetota</taxon>
        <taxon>Actinomycetes</taxon>
        <taxon>Micrococcales</taxon>
        <taxon>Micrococcaceae</taxon>
        <taxon>Arthrobacter</taxon>
    </lineage>
</organism>
<keyword evidence="1" id="KW-1133">Transmembrane helix</keyword>
<comment type="caution">
    <text evidence="2">The sequence shown here is derived from an EMBL/GenBank/DDBJ whole genome shotgun (WGS) entry which is preliminary data.</text>
</comment>
<evidence type="ECO:0008006" key="4">
    <source>
        <dbReference type="Google" id="ProtNLM"/>
    </source>
</evidence>
<evidence type="ECO:0000313" key="2">
    <source>
        <dbReference type="EMBL" id="MBG0740162.1"/>
    </source>
</evidence>
<keyword evidence="1" id="KW-0472">Membrane</keyword>
<dbReference type="EMBL" id="JADNYM010000014">
    <property type="protein sequence ID" value="MBG0740162.1"/>
    <property type="molecule type" value="Genomic_DNA"/>
</dbReference>
<proteinExistence type="predicted"/>
<dbReference type="AlphaFoldDB" id="A0A931CNJ3"/>
<gene>
    <name evidence="2" type="ORF">IV500_12305</name>
</gene>
<dbReference type="Proteomes" id="UP000655366">
    <property type="component" value="Unassembled WGS sequence"/>
</dbReference>
<evidence type="ECO:0000313" key="3">
    <source>
        <dbReference type="Proteomes" id="UP000655366"/>
    </source>
</evidence>
<evidence type="ECO:0000256" key="1">
    <source>
        <dbReference type="SAM" id="Phobius"/>
    </source>
</evidence>
<name>A0A931CNJ3_9MICC</name>
<keyword evidence="3" id="KW-1185">Reference proteome</keyword>
<keyword evidence="1" id="KW-0812">Transmembrane</keyword>
<protein>
    <recommendedName>
        <fullName evidence="4">Secreted protein</fullName>
    </recommendedName>
</protein>
<accession>A0A931CNJ3</accession>
<reference evidence="2 3" key="1">
    <citation type="submission" date="2020-11" db="EMBL/GenBank/DDBJ databases">
        <title>Arthrobacter antarcticus sp. nov., isolated from Antarctic Soil.</title>
        <authorList>
            <person name="Li J."/>
        </authorList>
    </citation>
    <scope>NUCLEOTIDE SEQUENCE [LARGE SCALE GENOMIC DNA]</scope>
    <source>
        <strain evidence="2 3">Z1-20</strain>
    </source>
</reference>
<feature type="transmembrane region" description="Helical" evidence="1">
    <location>
        <begin position="6"/>
        <end position="30"/>
    </location>
</feature>